<dbReference type="FunFam" id="2.40.70.10:FF:000041">
    <property type="entry name" value="Basic 7S globulin"/>
    <property type="match status" value="1"/>
</dbReference>
<dbReference type="InterPro" id="IPR001461">
    <property type="entry name" value="Aspartic_peptidase_A1"/>
</dbReference>
<dbReference type="PANTHER" id="PTHR47965">
    <property type="entry name" value="ASPARTYL PROTEASE-RELATED"/>
    <property type="match status" value="1"/>
</dbReference>
<dbReference type="PANTHER" id="PTHR47965:SF6">
    <property type="entry name" value="ASPARTIC PROTEINASE GIP1-RELATED"/>
    <property type="match status" value="1"/>
</dbReference>
<gene>
    <name evidence="6" type="ORF">ACH5RR_010682</name>
</gene>
<dbReference type="PROSITE" id="PS51767">
    <property type="entry name" value="PEPTIDASE_A1"/>
    <property type="match status" value="1"/>
</dbReference>
<dbReference type="Proteomes" id="UP001630127">
    <property type="component" value="Unassembled WGS sequence"/>
</dbReference>
<keyword evidence="3" id="KW-0964">Secreted</keyword>
<evidence type="ECO:0000256" key="4">
    <source>
        <dbReference type="ARBA" id="ARBA00022729"/>
    </source>
</evidence>
<dbReference type="InterPro" id="IPR033121">
    <property type="entry name" value="PEPTIDASE_A1"/>
</dbReference>
<comment type="caution">
    <text evidence="6">The sequence shown here is derived from an EMBL/GenBank/DDBJ whole genome shotgun (WGS) entry which is preliminary data.</text>
</comment>
<dbReference type="InterPro" id="IPR032799">
    <property type="entry name" value="TAXi_C"/>
</dbReference>
<dbReference type="Pfam" id="PF14541">
    <property type="entry name" value="TAXi_C"/>
    <property type="match status" value="1"/>
</dbReference>
<reference evidence="6 7" key="1">
    <citation type="submission" date="2024-11" db="EMBL/GenBank/DDBJ databases">
        <title>A near-complete genome assembly of Cinchona calisaya.</title>
        <authorList>
            <person name="Lian D.C."/>
            <person name="Zhao X.W."/>
            <person name="Wei L."/>
        </authorList>
    </citation>
    <scope>NUCLEOTIDE SEQUENCE [LARGE SCALE GENOMIC DNA]</scope>
    <source>
        <tissue evidence="6">Nenye</tissue>
    </source>
</reference>
<comment type="similarity">
    <text evidence="2">Belongs to the peptidase A1 family.</text>
</comment>
<name>A0ABD3AJM2_9GENT</name>
<accession>A0ABD3AJM2</accession>
<comment type="subcellular location">
    <subcellularLocation>
        <location evidence="1">Secreted</location>
        <location evidence="1">Extracellular space</location>
    </subcellularLocation>
</comment>
<dbReference type="Gene3D" id="2.40.70.10">
    <property type="entry name" value="Acid Proteases"/>
    <property type="match status" value="1"/>
</dbReference>
<dbReference type="GO" id="GO:0005576">
    <property type="term" value="C:extracellular region"/>
    <property type="evidence" value="ECO:0007669"/>
    <property type="project" value="UniProtKB-SubCell"/>
</dbReference>
<feature type="domain" description="Peptidase A1" evidence="5">
    <location>
        <begin position="1"/>
        <end position="173"/>
    </location>
</feature>
<evidence type="ECO:0000256" key="3">
    <source>
        <dbReference type="ARBA" id="ARBA00022525"/>
    </source>
</evidence>
<dbReference type="EMBL" id="JBJUIK010000004">
    <property type="protein sequence ID" value="KAL3531360.1"/>
    <property type="molecule type" value="Genomic_DNA"/>
</dbReference>
<keyword evidence="4" id="KW-0732">Signal</keyword>
<dbReference type="InterPro" id="IPR021109">
    <property type="entry name" value="Peptidase_aspartic_dom_sf"/>
</dbReference>
<keyword evidence="7" id="KW-1185">Reference proteome</keyword>
<evidence type="ECO:0000259" key="5">
    <source>
        <dbReference type="PROSITE" id="PS51767"/>
    </source>
</evidence>
<protein>
    <recommendedName>
        <fullName evidence="5">Peptidase A1 domain-containing protein</fullName>
    </recommendedName>
</protein>
<proteinExistence type="inferred from homology"/>
<dbReference type="SUPFAM" id="SSF50630">
    <property type="entry name" value="Acid proteases"/>
    <property type="match status" value="1"/>
</dbReference>
<evidence type="ECO:0000313" key="6">
    <source>
        <dbReference type="EMBL" id="KAL3531360.1"/>
    </source>
</evidence>
<evidence type="ECO:0000313" key="7">
    <source>
        <dbReference type="Proteomes" id="UP001630127"/>
    </source>
</evidence>
<evidence type="ECO:0000256" key="1">
    <source>
        <dbReference type="ARBA" id="ARBA00004239"/>
    </source>
</evidence>
<evidence type="ECO:0000256" key="2">
    <source>
        <dbReference type="ARBA" id="ARBA00007447"/>
    </source>
</evidence>
<organism evidence="6 7">
    <name type="scientific">Cinchona calisaya</name>
    <dbReference type="NCBI Taxonomy" id="153742"/>
    <lineage>
        <taxon>Eukaryota</taxon>
        <taxon>Viridiplantae</taxon>
        <taxon>Streptophyta</taxon>
        <taxon>Embryophyta</taxon>
        <taxon>Tracheophyta</taxon>
        <taxon>Spermatophyta</taxon>
        <taxon>Magnoliopsida</taxon>
        <taxon>eudicotyledons</taxon>
        <taxon>Gunneridae</taxon>
        <taxon>Pentapetalae</taxon>
        <taxon>asterids</taxon>
        <taxon>lamiids</taxon>
        <taxon>Gentianales</taxon>
        <taxon>Rubiaceae</taxon>
        <taxon>Cinchonoideae</taxon>
        <taxon>Cinchoneae</taxon>
        <taxon>Cinchona</taxon>
    </lineage>
</organism>
<dbReference type="AlphaFoldDB" id="A0ABD3AJM2"/>
<sequence length="192" mass="20649">MAMPAPVLKPFSLTTMHHLIISRSGETLLIINKENGSGGTKITTSTPYTVLHTSIFKALTEAFKKESSALNLTLTTPPVKPFSLCYAANKIHSSRVGPAVPTIDLVLQSNRVVWRIFGANSMVNVKASNGVDALCLGFVDGGLNPSTSIVIGGHQIEDNLLLFDLVSKRLGFSSSVLFRDTTCSNFNLITKN</sequence>